<evidence type="ECO:0000313" key="3">
    <source>
        <dbReference type="Proteomes" id="UP000318336"/>
    </source>
</evidence>
<sequence>MLKFQMAGATNGYLLEHLILESMGARRGGGIFAWANSGGVRSLLEDDAFDEFLLAGNFRLLIGTDSITDPPAVERLLEISTRRPRLEVRAFMSPSSSLFHPKLAWFEHDSHLSLIVGSGNLTMGGLRSNWEAFALLKLRGEDRTEALQGIESFLTHVTDHILPISDPRVLVRVKQNSGNERSLRTPVPAPPPKSPAAASVDEILIAEIPRAGNRWAQANFDLHNYENFFGAKVGSQRRISLRQVDSTGTIGELESRPSVEVASQNYRFELAAARGLPYPSNGSPIGVFLRLATGEFLYSLLLPGEPGYQEIETLLAGNWHGRTDRRRRVRFNEDQVRAAWPTSPLWDAALPAL</sequence>
<dbReference type="Proteomes" id="UP000318336">
    <property type="component" value="Unassembled WGS sequence"/>
</dbReference>
<keyword evidence="3" id="KW-1185">Reference proteome</keyword>
<dbReference type="RefSeq" id="WP_142007199.1">
    <property type="nucleotide sequence ID" value="NZ_CAJTBP010000001.1"/>
</dbReference>
<dbReference type="EMBL" id="VFOK01000001">
    <property type="protein sequence ID" value="TQL34854.1"/>
    <property type="molecule type" value="Genomic_DNA"/>
</dbReference>
<gene>
    <name evidence="2" type="ORF">FB554_3036</name>
</gene>
<accession>A0A542XG95</accession>
<reference evidence="2 3" key="1">
    <citation type="submission" date="2019-06" db="EMBL/GenBank/DDBJ databases">
        <title>Sequencing the genomes of 1000 actinobacteria strains.</title>
        <authorList>
            <person name="Klenk H.-P."/>
        </authorList>
    </citation>
    <scope>NUCLEOTIDE SEQUENCE [LARGE SCALE GENOMIC DNA]</scope>
    <source>
        <strain evidence="2 3">DSM 24617</strain>
    </source>
</reference>
<evidence type="ECO:0000256" key="1">
    <source>
        <dbReference type="SAM" id="MobiDB-lite"/>
    </source>
</evidence>
<dbReference type="OrthoDB" id="9148335at2"/>
<dbReference type="Gene3D" id="3.30.870.10">
    <property type="entry name" value="Endonuclease Chain A"/>
    <property type="match status" value="1"/>
</dbReference>
<feature type="region of interest" description="Disordered" evidence="1">
    <location>
        <begin position="176"/>
        <end position="195"/>
    </location>
</feature>
<dbReference type="CDD" id="cd09117">
    <property type="entry name" value="PLDc_Bfil_DEXD_like"/>
    <property type="match status" value="1"/>
</dbReference>
<name>A0A542XG95_9MICO</name>
<comment type="caution">
    <text evidence="2">The sequence shown here is derived from an EMBL/GenBank/DDBJ whole genome shotgun (WGS) entry which is preliminary data.</text>
</comment>
<dbReference type="AlphaFoldDB" id="A0A542XG95"/>
<organism evidence="2 3">
    <name type="scientific">Barrientosiimonas humi</name>
    <dbReference type="NCBI Taxonomy" id="999931"/>
    <lineage>
        <taxon>Bacteria</taxon>
        <taxon>Bacillati</taxon>
        <taxon>Actinomycetota</taxon>
        <taxon>Actinomycetes</taxon>
        <taxon>Micrococcales</taxon>
        <taxon>Dermacoccaceae</taxon>
        <taxon>Barrientosiimonas</taxon>
    </lineage>
</organism>
<protein>
    <submittedName>
        <fullName evidence="2">Phospholipase D-like protein</fullName>
    </submittedName>
</protein>
<evidence type="ECO:0000313" key="2">
    <source>
        <dbReference type="EMBL" id="TQL34854.1"/>
    </source>
</evidence>
<proteinExistence type="predicted"/>